<dbReference type="Pfam" id="PF01966">
    <property type="entry name" value="HD"/>
    <property type="match status" value="1"/>
</dbReference>
<gene>
    <name evidence="2" type="ORF">SMD27_12260</name>
</gene>
<dbReference type="Gene3D" id="1.10.3210.10">
    <property type="entry name" value="Hypothetical protein af1432"/>
    <property type="match status" value="1"/>
</dbReference>
<dbReference type="InterPro" id="IPR003607">
    <property type="entry name" value="HD/PDEase_dom"/>
</dbReference>
<dbReference type="RefSeq" id="WP_320508694.1">
    <property type="nucleotide sequence ID" value="NZ_JAXCLW010000003.1"/>
</dbReference>
<keyword evidence="3" id="KW-1185">Reference proteome</keyword>
<dbReference type="EMBL" id="JAXCLW010000003">
    <property type="protein sequence ID" value="MDY0883620.1"/>
    <property type="molecule type" value="Genomic_DNA"/>
</dbReference>
<evidence type="ECO:0000313" key="3">
    <source>
        <dbReference type="Proteomes" id="UP001279642"/>
    </source>
</evidence>
<evidence type="ECO:0000259" key="1">
    <source>
        <dbReference type="Pfam" id="PF01966"/>
    </source>
</evidence>
<dbReference type="PANTHER" id="PTHR40202:SF1">
    <property type="entry name" value="HD DOMAIN-CONTAINING PROTEIN"/>
    <property type="match status" value="1"/>
</dbReference>
<name>A0ABU5EC85_9PROT</name>
<protein>
    <submittedName>
        <fullName evidence="2">HD domain-containing protein</fullName>
    </submittedName>
</protein>
<proteinExistence type="predicted"/>
<organism evidence="2 3">
    <name type="scientific">Dongia soli</name>
    <dbReference type="NCBI Taxonomy" id="600628"/>
    <lineage>
        <taxon>Bacteria</taxon>
        <taxon>Pseudomonadati</taxon>
        <taxon>Pseudomonadota</taxon>
        <taxon>Alphaproteobacteria</taxon>
        <taxon>Rhodospirillales</taxon>
        <taxon>Dongiaceae</taxon>
        <taxon>Dongia</taxon>
    </lineage>
</organism>
<dbReference type="InterPro" id="IPR006674">
    <property type="entry name" value="HD_domain"/>
</dbReference>
<dbReference type="SUPFAM" id="SSF109604">
    <property type="entry name" value="HD-domain/PDEase-like"/>
    <property type="match status" value="1"/>
</dbReference>
<sequence length="197" mass="23293">MADVKEKRRASYIKMEDGTAEDYQLVISSAKAFSARLPDRVLSFMENLHDSYEGEQIDRYQHCLQTATRAFRDEADDETVVAALIHDIGDILCMENHAEYAASILRPFVRNETYWMIKHHAIFQGYYYYHHIGRDRHEREQYRGHPCFEMTADFCGKWDQMAFDPNYDSMPMDAFEPILRRVFAREPWSLHTSGLEY</sequence>
<reference evidence="2 3" key="1">
    <citation type="journal article" date="2016" name="Antonie Van Leeuwenhoek">
        <title>Dongia soli sp. nov., isolated from soil from Dokdo, Korea.</title>
        <authorList>
            <person name="Kim D.U."/>
            <person name="Lee H."/>
            <person name="Kim H."/>
            <person name="Kim S.G."/>
            <person name="Ka J.O."/>
        </authorList>
    </citation>
    <scope>NUCLEOTIDE SEQUENCE [LARGE SCALE GENOMIC DNA]</scope>
    <source>
        <strain evidence="2 3">D78</strain>
    </source>
</reference>
<comment type="caution">
    <text evidence="2">The sequence shown here is derived from an EMBL/GenBank/DDBJ whole genome shotgun (WGS) entry which is preliminary data.</text>
</comment>
<evidence type="ECO:0000313" key="2">
    <source>
        <dbReference type="EMBL" id="MDY0883620.1"/>
    </source>
</evidence>
<feature type="domain" description="HD" evidence="1">
    <location>
        <begin position="59"/>
        <end position="122"/>
    </location>
</feature>
<dbReference type="PANTHER" id="PTHR40202">
    <property type="match status" value="1"/>
</dbReference>
<dbReference type="Proteomes" id="UP001279642">
    <property type="component" value="Unassembled WGS sequence"/>
</dbReference>
<accession>A0ABU5EC85</accession>
<dbReference type="CDD" id="cd00077">
    <property type="entry name" value="HDc"/>
    <property type="match status" value="1"/>
</dbReference>
<dbReference type="InterPro" id="IPR052567">
    <property type="entry name" value="OP_Dioxygenase"/>
</dbReference>